<dbReference type="Proteomes" id="UP000199206">
    <property type="component" value="Unassembled WGS sequence"/>
</dbReference>
<keyword evidence="2" id="KW-0812">Transmembrane</keyword>
<gene>
    <name evidence="4" type="ORF">SAMN05192583_1357</name>
</gene>
<name>A0A1H8BIR6_9SPHN</name>
<organism evidence="4 5">
    <name type="scientific">Sphingomonas gellani</name>
    <dbReference type="NCBI Taxonomy" id="1166340"/>
    <lineage>
        <taxon>Bacteria</taxon>
        <taxon>Pseudomonadati</taxon>
        <taxon>Pseudomonadota</taxon>
        <taxon>Alphaproteobacteria</taxon>
        <taxon>Sphingomonadales</taxon>
        <taxon>Sphingomonadaceae</taxon>
        <taxon>Sphingomonas</taxon>
    </lineage>
</organism>
<dbReference type="EMBL" id="FOCF01000002">
    <property type="protein sequence ID" value="SEM81928.1"/>
    <property type="molecule type" value="Genomic_DNA"/>
</dbReference>
<feature type="domain" description="Cell wall hydrolase SleB" evidence="3">
    <location>
        <begin position="153"/>
        <end position="260"/>
    </location>
</feature>
<dbReference type="STRING" id="1166340.SAMN05192583_1357"/>
<evidence type="ECO:0000256" key="1">
    <source>
        <dbReference type="SAM" id="MobiDB-lite"/>
    </source>
</evidence>
<keyword evidence="4" id="KW-0378">Hydrolase</keyword>
<feature type="region of interest" description="Disordered" evidence="1">
    <location>
        <begin position="322"/>
        <end position="343"/>
    </location>
</feature>
<dbReference type="GO" id="GO:0016787">
    <property type="term" value="F:hydrolase activity"/>
    <property type="evidence" value="ECO:0007669"/>
    <property type="project" value="UniProtKB-KW"/>
</dbReference>
<dbReference type="InterPro" id="IPR042047">
    <property type="entry name" value="SleB_dom1"/>
</dbReference>
<proteinExistence type="predicted"/>
<evidence type="ECO:0000313" key="5">
    <source>
        <dbReference type="Proteomes" id="UP000199206"/>
    </source>
</evidence>
<evidence type="ECO:0000313" key="4">
    <source>
        <dbReference type="EMBL" id="SEM81928.1"/>
    </source>
</evidence>
<evidence type="ECO:0000259" key="3">
    <source>
        <dbReference type="Pfam" id="PF07486"/>
    </source>
</evidence>
<keyword evidence="2" id="KW-1133">Transmembrane helix</keyword>
<dbReference type="InterPro" id="IPR011105">
    <property type="entry name" value="Cell_wall_hydrolase_SleB"/>
</dbReference>
<dbReference type="Pfam" id="PF07486">
    <property type="entry name" value="Hydrolase_2"/>
    <property type="match status" value="1"/>
</dbReference>
<accession>A0A1H8BIR6</accession>
<dbReference type="Gene3D" id="1.10.10.2520">
    <property type="entry name" value="Cell wall hydrolase SleB, domain 1"/>
    <property type="match status" value="1"/>
</dbReference>
<feature type="transmembrane region" description="Helical" evidence="2">
    <location>
        <begin position="20"/>
        <end position="43"/>
    </location>
</feature>
<dbReference type="AlphaFoldDB" id="A0A1H8BIR6"/>
<sequence length="356" mass="36627">MTDGGVTPLRIGWQAVRVATWSWLVAVVIGLSACVLLAAGAAIRAMAAHHVSSPTVTSAAGYEADDHFPGAALLYAAAQAEPGSTASAAPATGVTGTIALPSLPVPVSAADAIIRAEAGVLPARPFSLLHVAAVDRGRALQCLTQAIYYEAASEPLAGQEAVAQVVLNRVRHPAFPATVCGVVYQGSERAHCQFSFACDGAMRRVPEPTALTRAARVAAAALAGFVYAPVGLATHYHTYAVTPAWNRTLVFTDMVGAHLFHRWKGYWGTSAAFTQVYRGGEPVPGPNLGAPDMAPLLLPILAANGAATSPVVAANAPAPLGQAHGSEIDGSGTPQPDRLPAASTILDKWKDVGTLR</sequence>
<protein>
    <submittedName>
        <fullName evidence="4">Cell Wall Hydrolase</fullName>
    </submittedName>
</protein>
<reference evidence="5" key="1">
    <citation type="submission" date="2016-10" db="EMBL/GenBank/DDBJ databases">
        <authorList>
            <person name="Varghese N."/>
            <person name="Submissions S."/>
        </authorList>
    </citation>
    <scope>NUCLEOTIDE SEQUENCE [LARGE SCALE GENOMIC DNA]</scope>
    <source>
        <strain evidence="5">S6-262</strain>
    </source>
</reference>
<keyword evidence="2" id="KW-0472">Membrane</keyword>
<keyword evidence="5" id="KW-1185">Reference proteome</keyword>
<evidence type="ECO:0000256" key="2">
    <source>
        <dbReference type="SAM" id="Phobius"/>
    </source>
</evidence>
<dbReference type="OrthoDB" id="9785345at2"/>